<evidence type="ECO:0000259" key="9">
    <source>
        <dbReference type="Pfam" id="PF08288"/>
    </source>
</evidence>
<dbReference type="EMBL" id="LR899012">
    <property type="protein sequence ID" value="CAD7087405.1"/>
    <property type="molecule type" value="Genomic_DNA"/>
</dbReference>
<dbReference type="Gene3D" id="3.40.50.2000">
    <property type="entry name" value="Glycogen Phosphorylase B"/>
    <property type="match status" value="2"/>
</dbReference>
<keyword evidence="8" id="KW-0812">Transmembrane</keyword>
<feature type="compositionally biased region" description="Low complexity" evidence="7">
    <location>
        <begin position="347"/>
        <end position="369"/>
    </location>
</feature>
<dbReference type="Pfam" id="PF13692">
    <property type="entry name" value="Glyco_trans_1_4"/>
    <property type="match status" value="1"/>
</dbReference>
<feature type="compositionally biased region" description="Basic and acidic residues" evidence="7">
    <location>
        <begin position="402"/>
        <end position="434"/>
    </location>
</feature>
<evidence type="ECO:0000256" key="7">
    <source>
        <dbReference type="SAM" id="MobiDB-lite"/>
    </source>
</evidence>
<dbReference type="FunCoup" id="A0A7R8UUN4">
    <property type="interactions" value="610"/>
</dbReference>
<dbReference type="GO" id="GO:0000506">
    <property type="term" value="C:glycosylphosphatidylinositol-N-acetylglucosaminyltransferase (GPI-GnT) complex"/>
    <property type="evidence" value="ECO:0007669"/>
    <property type="project" value="InterPro"/>
</dbReference>
<keyword evidence="8" id="KW-0472">Membrane</keyword>
<evidence type="ECO:0000256" key="4">
    <source>
        <dbReference type="ARBA" id="ARBA00022676"/>
    </source>
</evidence>
<organism evidence="10 11">
    <name type="scientific">Hermetia illucens</name>
    <name type="common">Black soldier fly</name>
    <dbReference type="NCBI Taxonomy" id="343691"/>
    <lineage>
        <taxon>Eukaryota</taxon>
        <taxon>Metazoa</taxon>
        <taxon>Ecdysozoa</taxon>
        <taxon>Arthropoda</taxon>
        <taxon>Hexapoda</taxon>
        <taxon>Insecta</taxon>
        <taxon>Pterygota</taxon>
        <taxon>Neoptera</taxon>
        <taxon>Endopterygota</taxon>
        <taxon>Diptera</taxon>
        <taxon>Brachycera</taxon>
        <taxon>Stratiomyomorpha</taxon>
        <taxon>Stratiomyidae</taxon>
        <taxon>Hermetiinae</taxon>
        <taxon>Hermetia</taxon>
    </lineage>
</organism>
<dbReference type="InterPro" id="IPR013234">
    <property type="entry name" value="PIGA_GPI_anchor_biosynthesis"/>
</dbReference>
<dbReference type="InParanoid" id="A0A7R8UUN4"/>
<dbReference type="Proteomes" id="UP000594454">
    <property type="component" value="Chromosome 4"/>
</dbReference>
<accession>A0A7R8UUN4</accession>
<evidence type="ECO:0000256" key="2">
    <source>
        <dbReference type="ARBA" id="ARBA00012420"/>
    </source>
</evidence>
<feature type="domain" description="PIGA GPI anchor biosynthesis" evidence="9">
    <location>
        <begin position="40"/>
        <end position="129"/>
    </location>
</feature>
<keyword evidence="3" id="KW-0337">GPI-anchor biosynthesis</keyword>
<evidence type="ECO:0000313" key="10">
    <source>
        <dbReference type="EMBL" id="CAD7087405.1"/>
    </source>
</evidence>
<dbReference type="AlphaFoldDB" id="A0A7R8UUN4"/>
<evidence type="ECO:0000256" key="8">
    <source>
        <dbReference type="SAM" id="Phobius"/>
    </source>
</evidence>
<dbReference type="EC" id="2.4.1.198" evidence="2"/>
<evidence type="ECO:0000256" key="3">
    <source>
        <dbReference type="ARBA" id="ARBA00022502"/>
    </source>
</evidence>
<dbReference type="OMA" id="IHMNKVM"/>
<sequence length="557" mass="63267">MRICIASDFFYPNMGGVEEHIYNLSQCLLLRGHKVIIVTHTYGKRRGIRYMTNGLKVYYLPIKVFYNECVLPTMICNIPLLRYILLREEIQIVHGHSAFSTLAHETMLIGKLLGLRTVFTDHSLFGFADLSAVVTNKFLEISLSTCNHCICVSHIGKENTVLRAHVPNNQVSVIPNAVDTAHFTPNPCRRTSGDTITIVVASRLVYRKGVDFLAGIIPRFRNSRNVNFIIVGDGPKRGLLEEVRERANMQHRVEMLGAVEHSKVRDILVRGHIFVNTSLTEAYCMAIVEAASCGLQVVSTKVGGIPEVLPSNLIILTEPDVESIYDGIMLAIKRHKMHRTNRINFVNGVNSHNNQNNCHSSSTNNNNQNMEGALEKSEPSSAGYQRARRRVNIKRLINYALHPEDHKAPRRKSEDDSKRSFNRQKSKEDNRDPCEQPETLTLPKTKNCSNKTSTVLSSNRVLCPFVCNDIVTKLYNWENVTCRTEKVYCRVLQESDPELGEKIIAHLRSGVWPFLLVVSLVHLLLLLMEWLHPRQFIDKARSFVGKQSRKREDGDYI</sequence>
<dbReference type="CDD" id="cd03796">
    <property type="entry name" value="GT4_PIG-A-like"/>
    <property type="match status" value="1"/>
</dbReference>
<dbReference type="InterPro" id="IPR039507">
    <property type="entry name" value="PIG-A/GPI3"/>
</dbReference>
<feature type="compositionally biased region" description="Polar residues" evidence="7">
    <location>
        <begin position="438"/>
        <end position="450"/>
    </location>
</feature>
<evidence type="ECO:0000256" key="6">
    <source>
        <dbReference type="ARBA" id="ARBA00032160"/>
    </source>
</evidence>
<dbReference type="OrthoDB" id="734129at2759"/>
<gene>
    <name evidence="10" type="ORF">HERILL_LOCUS10115</name>
</gene>
<dbReference type="SUPFAM" id="SSF53756">
    <property type="entry name" value="UDP-Glycosyltransferase/glycogen phosphorylase"/>
    <property type="match status" value="1"/>
</dbReference>
<evidence type="ECO:0000256" key="5">
    <source>
        <dbReference type="ARBA" id="ARBA00022679"/>
    </source>
</evidence>
<protein>
    <recommendedName>
        <fullName evidence="2">phosphatidylinositol N-acetylglucosaminyltransferase</fullName>
        <ecNumber evidence="2">2.4.1.198</ecNumber>
    </recommendedName>
    <alternativeName>
        <fullName evidence="6">GlcNAc-PI synthesis protein</fullName>
    </alternativeName>
</protein>
<feature type="transmembrane region" description="Helical" evidence="8">
    <location>
        <begin position="511"/>
        <end position="531"/>
    </location>
</feature>
<feature type="region of interest" description="Disordered" evidence="7">
    <location>
        <begin position="398"/>
        <end position="450"/>
    </location>
</feature>
<keyword evidence="11" id="KW-1185">Reference proteome</keyword>
<evidence type="ECO:0000256" key="1">
    <source>
        <dbReference type="ARBA" id="ARBA00004687"/>
    </source>
</evidence>
<reference evidence="10 11" key="1">
    <citation type="submission" date="2020-11" db="EMBL/GenBank/DDBJ databases">
        <authorList>
            <person name="Wallbank WR R."/>
            <person name="Pardo Diaz C."/>
            <person name="Kozak K."/>
            <person name="Martin S."/>
            <person name="Jiggins C."/>
            <person name="Moest M."/>
            <person name="Warren A I."/>
            <person name="Generalovic N T."/>
            <person name="Byers J.R.P. K."/>
            <person name="Montejo-Kovacevich G."/>
            <person name="Yen C E."/>
        </authorList>
    </citation>
    <scope>NUCLEOTIDE SEQUENCE [LARGE SCALE GENOMIC DNA]</scope>
</reference>
<keyword evidence="4" id="KW-0328">Glycosyltransferase</keyword>
<keyword evidence="8" id="KW-1133">Transmembrane helix</keyword>
<proteinExistence type="predicted"/>
<dbReference type="PANTHER" id="PTHR45871:SF1">
    <property type="entry name" value="PHOSPHATIDYLINOSITOL N-ACETYLGLUCOSAMINYLTRANSFERASE SUBUNIT A"/>
    <property type="match status" value="1"/>
</dbReference>
<dbReference type="GO" id="GO:0017176">
    <property type="term" value="F:phosphatidylinositol N-acetylglucosaminyltransferase activity"/>
    <property type="evidence" value="ECO:0007669"/>
    <property type="project" value="UniProtKB-EC"/>
</dbReference>
<name>A0A7R8UUN4_HERIL</name>
<comment type="pathway">
    <text evidence="1">Glycolipid biosynthesis; glycosylphosphatidylinositol-anchor biosynthesis.</text>
</comment>
<keyword evidence="5" id="KW-0808">Transferase</keyword>
<dbReference type="GO" id="GO:0006506">
    <property type="term" value="P:GPI anchor biosynthetic process"/>
    <property type="evidence" value="ECO:0007669"/>
    <property type="project" value="UniProtKB-KW"/>
</dbReference>
<feature type="region of interest" description="Disordered" evidence="7">
    <location>
        <begin position="347"/>
        <end position="385"/>
    </location>
</feature>
<evidence type="ECO:0000313" key="11">
    <source>
        <dbReference type="Proteomes" id="UP000594454"/>
    </source>
</evidence>
<dbReference type="PANTHER" id="PTHR45871">
    <property type="entry name" value="N-ACETYLGLUCOSAMINYL-PHOSPHATIDYLINOSITOL BIOSYNTHETIC PROTEIN"/>
    <property type="match status" value="1"/>
</dbReference>
<dbReference type="Pfam" id="PF08288">
    <property type="entry name" value="PIGA"/>
    <property type="match status" value="1"/>
</dbReference>
<dbReference type="FunFam" id="3.40.50.2000:FF:000026">
    <property type="entry name" value="Phosphatidylinositol N-acetylglucosaminyltransferase subunit A"/>
    <property type="match status" value="1"/>
</dbReference>